<name>A0A7W8KGR4_9DEIO</name>
<evidence type="ECO:0000313" key="3">
    <source>
        <dbReference type="Proteomes" id="UP000539473"/>
    </source>
</evidence>
<reference evidence="2 3" key="3">
    <citation type="submission" date="2020-08" db="EMBL/GenBank/DDBJ databases">
        <title>Genomic Encyclopedia of Type Strains, Phase IV (KMG-IV): sequencing the most valuable type-strain genomes for metagenomic binning, comparative biology and taxonomic classification.</title>
        <authorList>
            <person name="Goeker M."/>
        </authorList>
    </citation>
    <scope>NUCLEOTIDE SEQUENCE [LARGE SCALE GENOMIC DNA]</scope>
    <source>
        <strain evidence="2 3">DSM 27521</strain>
    </source>
</reference>
<dbReference type="AlphaFoldDB" id="A0A7W8KGR4"/>
<reference evidence="4" key="2">
    <citation type="journal article" date="2019" name="Int. J. Syst. Evol. Microbiol.">
        <title>The Global Catalogue of Microorganisms (GCM) 10K type strain sequencing project: providing services to taxonomists for standard genome sequencing and annotation.</title>
        <authorList>
            <consortium name="The Broad Institute Genomics Platform"/>
            <consortium name="The Broad Institute Genome Sequencing Center for Infectious Disease"/>
            <person name="Wu L."/>
            <person name="Ma J."/>
        </authorList>
    </citation>
    <scope>NUCLEOTIDE SEQUENCE [LARGE SCALE GENOMIC DNA]</scope>
    <source>
        <strain evidence="4">CGMCC 1.18437</strain>
    </source>
</reference>
<dbReference type="PANTHER" id="PTHR12558:SF13">
    <property type="entry name" value="CELL DIVISION CYCLE PROTEIN 27 HOMOLOG"/>
    <property type="match status" value="1"/>
</dbReference>
<protein>
    <submittedName>
        <fullName evidence="2">Tetratricopeptide (TPR) repeat protein</fullName>
    </submittedName>
</protein>
<dbReference type="SMART" id="SM00028">
    <property type="entry name" value="TPR"/>
    <property type="match status" value="5"/>
</dbReference>
<dbReference type="Gene3D" id="1.25.40.10">
    <property type="entry name" value="Tetratricopeptide repeat domain"/>
    <property type="match status" value="2"/>
</dbReference>
<comment type="caution">
    <text evidence="2">The sequence shown here is derived from an EMBL/GenBank/DDBJ whole genome shotgun (WGS) entry which is preliminary data.</text>
</comment>
<dbReference type="SUPFAM" id="SSF48452">
    <property type="entry name" value="TPR-like"/>
    <property type="match status" value="2"/>
</dbReference>
<accession>A0A7W8KGR4</accession>
<keyword evidence="4" id="KW-1185">Reference proteome</keyword>
<evidence type="ECO:0000313" key="1">
    <source>
        <dbReference type="EMBL" id="GHF39822.1"/>
    </source>
</evidence>
<dbReference type="EMBL" id="BNAJ01000003">
    <property type="protein sequence ID" value="GHF39822.1"/>
    <property type="molecule type" value="Genomic_DNA"/>
</dbReference>
<evidence type="ECO:0000313" key="4">
    <source>
        <dbReference type="Proteomes" id="UP000619376"/>
    </source>
</evidence>
<dbReference type="Proteomes" id="UP000619376">
    <property type="component" value="Unassembled WGS sequence"/>
</dbReference>
<gene>
    <name evidence="1" type="ORF">GCM10017781_15530</name>
    <name evidence="2" type="ORF">HNQ07_001686</name>
</gene>
<dbReference type="Pfam" id="PF13181">
    <property type="entry name" value="TPR_8"/>
    <property type="match status" value="1"/>
</dbReference>
<sequence>MIDAATTWHQATAALAGSEYDSAFDVLEHAMNEASRDVRARLALYLGSLHTLYGDAATDPLAAALQEARTLNPALRADPLYQALSAELDARTRGPDAAAPPPQATGAADPLARYHAVCALALSDRHQEALDVVLASTELPEHLRWRLRSWQADAQEQLGHTADAVLLYAEAAHLAQGIDRATMLQEQAALLIQQGQAENAKTVLDQARPLYPQRPNEEEALGLATWHYLRAQALLNSGQPDAALDMIREADRLEREHGDPSYGVSLVRGQVLAQLGRQEEALESFANALTLASDVDRPYANHELGVALLDLDRPVEAREKLESVLNEPEYPYHPEVLADIAECDYRLGRLQEAQLEAEQALAQGAVVPASLVLGSVALDYFQLDDALEHYERVIREAAPDSRDWITGHQMAADVMAQQGFPNPAAAYAHAQQALASTPESDDWHVTLQDHLRKAEAMLEQGGAPGGRMLN</sequence>
<dbReference type="InterPro" id="IPR011990">
    <property type="entry name" value="TPR-like_helical_dom_sf"/>
</dbReference>
<evidence type="ECO:0000313" key="2">
    <source>
        <dbReference type="EMBL" id="MBB5376229.1"/>
    </source>
</evidence>
<reference evidence="1" key="1">
    <citation type="journal article" date="2014" name="Int. J. Syst. Evol. Microbiol.">
        <title>Complete genome of a new Firmicutes species belonging to the dominant human colonic microbiota ('Ruminococcus bicirculans') reveals two chromosomes and a selective capacity to utilize plant glucans.</title>
        <authorList>
            <consortium name="NISC Comparative Sequencing Program"/>
            <person name="Wegmann U."/>
            <person name="Louis P."/>
            <person name="Goesmann A."/>
            <person name="Henrissat B."/>
            <person name="Duncan S.H."/>
            <person name="Flint H.J."/>
        </authorList>
    </citation>
    <scope>NUCLEOTIDE SEQUENCE</scope>
    <source>
        <strain evidence="1">CGMCC 1.18437</strain>
    </source>
</reference>
<reference evidence="1" key="4">
    <citation type="submission" date="2024-05" db="EMBL/GenBank/DDBJ databases">
        <authorList>
            <person name="Sun Q."/>
            <person name="Zhou Y."/>
        </authorList>
    </citation>
    <scope>NUCLEOTIDE SEQUENCE</scope>
    <source>
        <strain evidence="1">CGMCC 1.18437</strain>
    </source>
</reference>
<dbReference type="PANTHER" id="PTHR12558">
    <property type="entry name" value="CELL DIVISION CYCLE 16,23,27"/>
    <property type="match status" value="1"/>
</dbReference>
<dbReference type="EMBL" id="JACHFK010000003">
    <property type="protein sequence ID" value="MBB5376229.1"/>
    <property type="molecule type" value="Genomic_DNA"/>
</dbReference>
<dbReference type="Proteomes" id="UP000539473">
    <property type="component" value="Unassembled WGS sequence"/>
</dbReference>
<organism evidence="2 3">
    <name type="scientific">Deinococcus metalli</name>
    <dbReference type="NCBI Taxonomy" id="1141878"/>
    <lineage>
        <taxon>Bacteria</taxon>
        <taxon>Thermotogati</taxon>
        <taxon>Deinococcota</taxon>
        <taxon>Deinococci</taxon>
        <taxon>Deinococcales</taxon>
        <taxon>Deinococcaceae</taxon>
        <taxon>Deinococcus</taxon>
    </lineage>
</organism>
<proteinExistence type="predicted"/>
<dbReference type="RefSeq" id="WP_184110590.1">
    <property type="nucleotide sequence ID" value="NZ_BNAJ01000003.1"/>
</dbReference>
<dbReference type="InterPro" id="IPR019734">
    <property type="entry name" value="TPR_rpt"/>
</dbReference>